<comment type="similarity">
    <text evidence="1 3">Belongs to the 3-oxoacid CoA-transferase family.</text>
</comment>
<name>A0A0H2R8X8_9AGAM</name>
<dbReference type="GO" id="GO:0008260">
    <property type="term" value="F:succinyl-CoA:3-oxo-acid CoA-transferase activity"/>
    <property type="evidence" value="ECO:0007669"/>
    <property type="project" value="UniProtKB-EC"/>
</dbReference>
<feature type="active site" description="5-glutamyl coenzyme A thioester intermediate" evidence="4">
    <location>
        <position position="351"/>
    </location>
</feature>
<dbReference type="NCBIfam" id="TIGR02428">
    <property type="entry name" value="pcaJ_scoB_fam"/>
    <property type="match status" value="1"/>
</dbReference>
<keyword evidence="2 3" id="KW-0808">Transferase</keyword>
<gene>
    <name evidence="5" type="ORF">SCHPADRAFT_944924</name>
</gene>
<evidence type="ECO:0000256" key="3">
    <source>
        <dbReference type="PIRNR" id="PIRNR000858"/>
    </source>
</evidence>
<keyword evidence="6" id="KW-1185">Reference proteome</keyword>
<dbReference type="InterPro" id="IPR037171">
    <property type="entry name" value="NagB/RpiA_transferase-like"/>
</dbReference>
<evidence type="ECO:0000313" key="5">
    <source>
        <dbReference type="EMBL" id="KLO07852.1"/>
    </source>
</evidence>
<dbReference type="PIRSF" id="PIRSF000858">
    <property type="entry name" value="SCOT-t"/>
    <property type="match status" value="1"/>
</dbReference>
<dbReference type="SMART" id="SM00882">
    <property type="entry name" value="CoA_trans"/>
    <property type="match status" value="2"/>
</dbReference>
<comment type="function">
    <text evidence="3">Key enzyme for ketone body catabolism. Transfers the CoA moiety from succinate to acetoacetate. Formation of the enzyme-CoA intermediate proceeds via an unstable anhydride species formed between the carboxylate groups of the enzyme and substrate.</text>
</comment>
<comment type="pathway">
    <text evidence="3">Ketone metabolism; succinyl-CoA degradation; acetoacetyl-CoA from succinyl-CoA: step 1/1.</text>
</comment>
<proteinExistence type="inferred from homology"/>
<dbReference type="Proteomes" id="UP000053477">
    <property type="component" value="Unassembled WGS sequence"/>
</dbReference>
<protein>
    <recommendedName>
        <fullName evidence="3">Succinyl-CoA:3-ketoacid-coenzyme A transferase</fullName>
        <ecNumber evidence="3">2.8.3.5</ecNumber>
    </recommendedName>
</protein>
<dbReference type="EMBL" id="KQ086117">
    <property type="protein sequence ID" value="KLO07852.1"/>
    <property type="molecule type" value="Genomic_DNA"/>
</dbReference>
<dbReference type="Gene3D" id="3.40.1080.10">
    <property type="entry name" value="Glutaconate Coenzyme A-transferase"/>
    <property type="match status" value="2"/>
</dbReference>
<dbReference type="GO" id="GO:0046952">
    <property type="term" value="P:ketone body catabolic process"/>
    <property type="evidence" value="ECO:0007669"/>
    <property type="project" value="InterPro"/>
</dbReference>
<dbReference type="InterPro" id="IPR004165">
    <property type="entry name" value="CoA_trans_fam_I"/>
</dbReference>
<organism evidence="5 6">
    <name type="scientific">Schizopora paradoxa</name>
    <dbReference type="NCBI Taxonomy" id="27342"/>
    <lineage>
        <taxon>Eukaryota</taxon>
        <taxon>Fungi</taxon>
        <taxon>Dikarya</taxon>
        <taxon>Basidiomycota</taxon>
        <taxon>Agaricomycotina</taxon>
        <taxon>Agaricomycetes</taxon>
        <taxon>Hymenochaetales</taxon>
        <taxon>Schizoporaceae</taxon>
        <taxon>Schizopora</taxon>
    </lineage>
</organism>
<reference evidence="5 6" key="1">
    <citation type="submission" date="2015-04" db="EMBL/GenBank/DDBJ databases">
        <title>Complete genome sequence of Schizopora paradoxa KUC8140, a cosmopolitan wood degrader in East Asia.</title>
        <authorList>
            <consortium name="DOE Joint Genome Institute"/>
            <person name="Min B."/>
            <person name="Park H."/>
            <person name="Jang Y."/>
            <person name="Kim J.-J."/>
            <person name="Kim K.H."/>
            <person name="Pangilinan J."/>
            <person name="Lipzen A."/>
            <person name="Riley R."/>
            <person name="Grigoriev I.V."/>
            <person name="Spatafora J.W."/>
            <person name="Choi I.-G."/>
        </authorList>
    </citation>
    <scope>NUCLEOTIDE SEQUENCE [LARGE SCALE GENOMIC DNA]</scope>
    <source>
        <strain evidence="5 6">KUC8140</strain>
    </source>
</reference>
<dbReference type="OrthoDB" id="1933379at2759"/>
<sequence length="525" mass="55528">MLRIIVPVRARASNSRTWASVIVPLRRWASTETSSKSKVWKSADDAVKDVKAGSTIVCGGFGLCGTPDTLLQALSRRPEVKDITAISNNLGLGKKGLGILLHTGQLSKMVASYLGGNKHFESQYLNGEVSLELVPQGTLVERLRAHAAGIPAFFTATGASTSVESGSIPIRYNPGGMDKGVAIPGHSKEAREFDGRRYVMETAIGADVALVRAWKVDEAGNVVFRYTQNNYNTVAAKNAALTIVEAEHIVPTGSLSPNAIHVPGIYVDRVVPATTPKEIEHVTIAPDPSTPPASPTAESAAQADAIVKRHRIAKRAAQEIKDGYYVNLGVGMPTLATEYLDPSMTVWLQSENGILGMGGFPTKDKLDADIINAGKETVTLFPGASVFDSSESFAMIRGGHIDVTILGALQVSQAGDIANFMVPGKMVKGIGGAMDLVSNPSKTKVIVAMEHCSRDGKPKIVSECSLPLTGARSVSLIVTELAVFQVDRAAGQLELIELADGVSLEEVKAKTACDFRVKSGLGTSA</sequence>
<dbReference type="InParanoid" id="A0A0H2R8X8"/>
<dbReference type="PANTHER" id="PTHR13707:SF60">
    <property type="entry name" value="ACETATE COA-TRANSFERASE SUBUNIT ALPHA"/>
    <property type="match status" value="1"/>
</dbReference>
<evidence type="ECO:0000256" key="4">
    <source>
        <dbReference type="PIRSR" id="PIRSR000858-1"/>
    </source>
</evidence>
<dbReference type="EC" id="2.8.3.5" evidence="3"/>
<evidence type="ECO:0000256" key="2">
    <source>
        <dbReference type="ARBA" id="ARBA00022679"/>
    </source>
</evidence>
<dbReference type="InterPro" id="IPR014388">
    <property type="entry name" value="3-oxoacid_CoA-transferase"/>
</dbReference>
<accession>A0A0H2R8X8</accession>
<dbReference type="UniPathway" id="UPA00929">
    <property type="reaction ID" value="UER00894"/>
</dbReference>
<dbReference type="FunFam" id="3.40.1080.10:FF:000001">
    <property type="entry name" value="Succinyl-coa:3-ketoacid-coenzyme a transferase subunit b"/>
    <property type="match status" value="1"/>
</dbReference>
<evidence type="ECO:0000256" key="1">
    <source>
        <dbReference type="ARBA" id="ARBA00007154"/>
    </source>
</evidence>
<dbReference type="PANTHER" id="PTHR13707">
    <property type="entry name" value="KETOACID-COENZYME A TRANSFERASE"/>
    <property type="match status" value="1"/>
</dbReference>
<dbReference type="STRING" id="27342.A0A0H2R8X8"/>
<dbReference type="InterPro" id="IPR012791">
    <property type="entry name" value="3-oxoacid_CoA-transf_B"/>
</dbReference>
<dbReference type="SUPFAM" id="SSF100950">
    <property type="entry name" value="NagB/RpiA/CoA transferase-like"/>
    <property type="match status" value="2"/>
</dbReference>
<dbReference type="InterPro" id="IPR004164">
    <property type="entry name" value="CoA_transf_AS"/>
</dbReference>
<comment type="catalytic activity">
    <reaction evidence="3">
        <text>a 3-oxo acid + succinyl-CoA = a 3-oxoacyl-CoA + succinate</text>
        <dbReference type="Rhea" id="RHEA:24564"/>
        <dbReference type="ChEBI" id="CHEBI:30031"/>
        <dbReference type="ChEBI" id="CHEBI:35973"/>
        <dbReference type="ChEBI" id="CHEBI:57292"/>
        <dbReference type="ChEBI" id="CHEBI:90726"/>
        <dbReference type="EC" id="2.8.3.5"/>
    </reaction>
</comment>
<dbReference type="AlphaFoldDB" id="A0A0H2R8X8"/>
<dbReference type="Pfam" id="PF01144">
    <property type="entry name" value="CoA_trans"/>
    <property type="match status" value="2"/>
</dbReference>
<dbReference type="PROSITE" id="PS01274">
    <property type="entry name" value="COA_TRANSF_2"/>
    <property type="match status" value="1"/>
</dbReference>
<evidence type="ECO:0000313" key="6">
    <source>
        <dbReference type="Proteomes" id="UP000053477"/>
    </source>
</evidence>
<keyword evidence="3" id="KW-0496">Mitochondrion</keyword>